<dbReference type="Pfam" id="PF00353">
    <property type="entry name" value="HemolysinCabind"/>
    <property type="match status" value="3"/>
</dbReference>
<dbReference type="PANTHER" id="PTHR38340">
    <property type="entry name" value="S-LAYER PROTEIN"/>
    <property type="match status" value="1"/>
</dbReference>
<dbReference type="Gene3D" id="2.150.10.10">
    <property type="entry name" value="Serralysin-like metalloprotease, C-terminal"/>
    <property type="match status" value="3"/>
</dbReference>
<dbReference type="InterPro" id="IPR018511">
    <property type="entry name" value="Hemolysin-typ_Ca-bd_CS"/>
</dbReference>
<dbReference type="SUPFAM" id="SSF51120">
    <property type="entry name" value="beta-Roll"/>
    <property type="match status" value="2"/>
</dbReference>
<sequence length="388" mass="39291">MANITGDDKLGDTLFGDPYGYAESDTISGLGGDDIIYGGGGVDFLDGGEGNDFLDAGSGSNQGLYGGNGNDTMLGDGIEFMQGGRGDDLYYVNNVYDTVVEELDEGVDVVRASISYSLASGGYVEKLVLEGNAAINGTGNSLDNELYGNAADNNLSGGDGNDVLRGGDGNDVLHGDNGDDHLNGESGGNQLFGGSGNDVYYIQNATTAVFEAASGGNDGVRSTVSYALTANVEHLAMDGFSAINGTGNGLNNSIHGNVANNSISGGGGNDYLAGLGGNDILTGGSGQDGFLITAPHQGIDTIKDFSVVDDNICIDRSGFGAGLAGGFITADQFRIGSGAKDGSDRFIYNQGTGAVYFDADGIGGVSEIQIAKVSTGLAMTNQDFFVAG</sequence>
<reference evidence="4 5" key="1">
    <citation type="submission" date="2022-04" db="EMBL/GenBank/DDBJ databases">
        <title>Positive selection, recombination, and allopatry shape intraspecific diversity of widespread and dominant cyanobacteria.</title>
        <authorList>
            <person name="Wei J."/>
            <person name="Shu W."/>
            <person name="Hu C."/>
        </authorList>
    </citation>
    <scope>NUCLEOTIDE SEQUENCE [LARGE SCALE GENOMIC DNA]</scope>
    <source>
        <strain evidence="4 5">GB2-A4</strain>
    </source>
</reference>
<evidence type="ECO:0000256" key="2">
    <source>
        <dbReference type="ARBA" id="ARBA00022525"/>
    </source>
</evidence>
<comment type="subcellular location">
    <subcellularLocation>
        <location evidence="1">Secreted</location>
    </subcellularLocation>
</comment>
<feature type="compositionally biased region" description="Basic and acidic residues" evidence="3">
    <location>
        <begin position="171"/>
        <end position="183"/>
    </location>
</feature>
<dbReference type="InterPro" id="IPR011049">
    <property type="entry name" value="Serralysin-like_metalloprot_C"/>
</dbReference>
<accession>A0ABV0JI75</accession>
<organism evidence="4 5">
    <name type="scientific">Trichocoleus desertorum GB2-A4</name>
    <dbReference type="NCBI Taxonomy" id="2933944"/>
    <lineage>
        <taxon>Bacteria</taxon>
        <taxon>Bacillati</taxon>
        <taxon>Cyanobacteriota</taxon>
        <taxon>Cyanophyceae</taxon>
        <taxon>Leptolyngbyales</taxon>
        <taxon>Trichocoleusaceae</taxon>
        <taxon>Trichocoleus</taxon>
    </lineage>
</organism>
<evidence type="ECO:0000313" key="4">
    <source>
        <dbReference type="EMBL" id="MEP0820745.1"/>
    </source>
</evidence>
<evidence type="ECO:0000256" key="3">
    <source>
        <dbReference type="SAM" id="MobiDB-lite"/>
    </source>
</evidence>
<keyword evidence="2" id="KW-0964">Secreted</keyword>
<gene>
    <name evidence="4" type="ORF">NC998_27025</name>
</gene>
<protein>
    <recommendedName>
        <fullName evidence="6">Calcium-binding protein</fullName>
    </recommendedName>
</protein>
<name>A0ABV0JI75_9CYAN</name>
<evidence type="ECO:0000313" key="5">
    <source>
        <dbReference type="Proteomes" id="UP001464891"/>
    </source>
</evidence>
<dbReference type="RefSeq" id="WP_190441998.1">
    <property type="nucleotide sequence ID" value="NZ_JAMPKM010000043.1"/>
</dbReference>
<dbReference type="InterPro" id="IPR001343">
    <property type="entry name" value="Hemolysn_Ca-bd"/>
</dbReference>
<evidence type="ECO:0008006" key="6">
    <source>
        <dbReference type="Google" id="ProtNLM"/>
    </source>
</evidence>
<keyword evidence="5" id="KW-1185">Reference proteome</keyword>
<dbReference type="EMBL" id="JAMPKM010000043">
    <property type="protein sequence ID" value="MEP0820745.1"/>
    <property type="molecule type" value="Genomic_DNA"/>
</dbReference>
<evidence type="ECO:0000256" key="1">
    <source>
        <dbReference type="ARBA" id="ARBA00004613"/>
    </source>
</evidence>
<proteinExistence type="predicted"/>
<dbReference type="PRINTS" id="PR00313">
    <property type="entry name" value="CABNDNGRPT"/>
</dbReference>
<dbReference type="InterPro" id="IPR050557">
    <property type="entry name" value="RTX_toxin/Mannuronan_C5-epim"/>
</dbReference>
<dbReference type="PROSITE" id="PS00330">
    <property type="entry name" value="HEMOLYSIN_CALCIUM"/>
    <property type="match status" value="2"/>
</dbReference>
<dbReference type="PANTHER" id="PTHR38340:SF1">
    <property type="entry name" value="S-LAYER PROTEIN"/>
    <property type="match status" value="1"/>
</dbReference>
<feature type="region of interest" description="Disordered" evidence="3">
    <location>
        <begin position="158"/>
        <end position="189"/>
    </location>
</feature>
<dbReference type="Proteomes" id="UP001464891">
    <property type="component" value="Unassembled WGS sequence"/>
</dbReference>
<comment type="caution">
    <text evidence="4">The sequence shown here is derived from an EMBL/GenBank/DDBJ whole genome shotgun (WGS) entry which is preliminary data.</text>
</comment>